<keyword evidence="3" id="KW-0663">Pyridoxal phosphate</keyword>
<dbReference type="GO" id="GO:0006520">
    <property type="term" value="P:amino acid metabolic process"/>
    <property type="evidence" value="ECO:0007669"/>
    <property type="project" value="InterPro"/>
</dbReference>
<evidence type="ECO:0000259" key="4">
    <source>
        <dbReference type="Pfam" id="PF01212"/>
    </source>
</evidence>
<dbReference type="PANTHER" id="PTHR48097">
    <property type="entry name" value="L-THREONINE ALDOLASE-RELATED"/>
    <property type="match status" value="1"/>
</dbReference>
<evidence type="ECO:0000256" key="2">
    <source>
        <dbReference type="ARBA" id="ARBA00006966"/>
    </source>
</evidence>
<gene>
    <name evidence="5" type="ORF">JCM16774_0616</name>
</gene>
<dbReference type="InterPro" id="IPR001597">
    <property type="entry name" value="ArAA_b-elim_lyase/Thr_aldolase"/>
</dbReference>
<sequence>MKLFFMNDYGKGAHPKVLQNLIDNNESVQVGYGFDELSSRAKEKIRKACKRNNAKIYFLTGGTQTNAVVINSLLRSYEGVISANTGHINVHEAGAIEITGHKVIELPHEDGKLTSKEVKEYLDAFHKDENKSHMVMPGMVYISFPTEYGTLYSKQELNSLYQLCQEYRIPLFIDGARLGYGLAAPECDMDLPTLAGLCDVFYIGGTKIGTLSGEAVVFSNPEIMPDNYVTIIKQMGALLAKGRLLGAQFDALFTDDLYFEISKNAIKTAHLLKQTLKEKGYRFYIDSPTNQQFIIIDNDKMDELHEKVQFAYWEKYDENHTIIRFVTDWSTKEEDVRKLIELL</sequence>
<dbReference type="EMBL" id="AP019822">
    <property type="protein sequence ID" value="BBM35687.1"/>
    <property type="molecule type" value="Genomic_DNA"/>
</dbReference>
<reference evidence="5 6" key="1">
    <citation type="submission" date="2019-07" db="EMBL/GenBank/DDBJ databases">
        <title>Complete Genome Sequence of Leptotrichia goodfellowii Strain JCM 16774.</title>
        <authorList>
            <person name="Watanabe S."/>
            <person name="Cui L."/>
        </authorList>
    </citation>
    <scope>NUCLEOTIDE SEQUENCE [LARGE SCALE GENOMIC DNA]</scope>
    <source>
        <strain evidence="5 6">JCM16774</strain>
    </source>
</reference>
<dbReference type="KEGG" id="lgo:JCM16774_0616"/>
<evidence type="ECO:0000256" key="3">
    <source>
        <dbReference type="ARBA" id="ARBA00022898"/>
    </source>
</evidence>
<proteinExistence type="inferred from homology"/>
<dbReference type="STRING" id="714315.GCA_000516535_00615"/>
<dbReference type="InterPro" id="IPR015421">
    <property type="entry name" value="PyrdxlP-dep_Trfase_major"/>
</dbReference>
<dbReference type="OrthoDB" id="9774495at2"/>
<dbReference type="AlphaFoldDB" id="A0A510J927"/>
<dbReference type="InterPro" id="IPR015424">
    <property type="entry name" value="PyrdxlP-dep_Trfase"/>
</dbReference>
<dbReference type="Gene3D" id="3.40.640.10">
    <property type="entry name" value="Type I PLP-dependent aspartate aminotransferase-like (Major domain)"/>
    <property type="match status" value="1"/>
</dbReference>
<dbReference type="Proteomes" id="UP000321606">
    <property type="component" value="Chromosome"/>
</dbReference>
<dbReference type="Gene3D" id="3.90.1150.10">
    <property type="entry name" value="Aspartate Aminotransferase, domain 1"/>
    <property type="match status" value="1"/>
</dbReference>
<evidence type="ECO:0000256" key="1">
    <source>
        <dbReference type="ARBA" id="ARBA00001933"/>
    </source>
</evidence>
<accession>A0A510J927</accession>
<dbReference type="RefSeq" id="WP_026737198.1">
    <property type="nucleotide sequence ID" value="NZ_AP019822.1"/>
</dbReference>
<comment type="cofactor">
    <cofactor evidence="1">
        <name>pyridoxal 5'-phosphate</name>
        <dbReference type="ChEBI" id="CHEBI:597326"/>
    </cofactor>
</comment>
<dbReference type="Pfam" id="PF01212">
    <property type="entry name" value="Beta_elim_lyase"/>
    <property type="match status" value="1"/>
</dbReference>
<evidence type="ECO:0000313" key="5">
    <source>
        <dbReference type="EMBL" id="BBM35687.1"/>
    </source>
</evidence>
<organism evidence="5 6">
    <name type="scientific">Pseudoleptotrichia goodfellowii</name>
    <dbReference type="NCBI Taxonomy" id="157692"/>
    <lineage>
        <taxon>Bacteria</taxon>
        <taxon>Fusobacteriati</taxon>
        <taxon>Fusobacteriota</taxon>
        <taxon>Fusobacteriia</taxon>
        <taxon>Fusobacteriales</taxon>
        <taxon>Leptotrichiaceae</taxon>
        <taxon>Pseudoleptotrichia</taxon>
    </lineage>
</organism>
<comment type="similarity">
    <text evidence="2">Belongs to the threonine aldolase family.</text>
</comment>
<dbReference type="InterPro" id="IPR015422">
    <property type="entry name" value="PyrdxlP-dep_Trfase_small"/>
</dbReference>
<feature type="domain" description="Aromatic amino acid beta-eliminating lyase/threonine aldolase" evidence="4">
    <location>
        <begin position="32"/>
        <end position="282"/>
    </location>
</feature>
<name>A0A510J927_9FUSO</name>
<dbReference type="PANTHER" id="PTHR48097:SF5">
    <property type="entry name" value="LOW SPECIFICITY L-THREONINE ALDOLASE"/>
    <property type="match status" value="1"/>
</dbReference>
<protein>
    <submittedName>
        <fullName evidence="5">Threonine aldolase</fullName>
    </submittedName>
</protein>
<dbReference type="GO" id="GO:0016829">
    <property type="term" value="F:lyase activity"/>
    <property type="evidence" value="ECO:0007669"/>
    <property type="project" value="InterPro"/>
</dbReference>
<evidence type="ECO:0000313" key="6">
    <source>
        <dbReference type="Proteomes" id="UP000321606"/>
    </source>
</evidence>
<dbReference type="SUPFAM" id="SSF53383">
    <property type="entry name" value="PLP-dependent transferases"/>
    <property type="match status" value="1"/>
</dbReference>